<feature type="compositionally biased region" description="Acidic residues" evidence="5">
    <location>
        <begin position="632"/>
        <end position="647"/>
    </location>
</feature>
<dbReference type="Pfam" id="PF00400">
    <property type="entry name" value="WD40"/>
    <property type="match status" value="1"/>
</dbReference>
<dbReference type="GO" id="GO:0045504">
    <property type="term" value="F:dynein heavy chain binding"/>
    <property type="evidence" value="ECO:0000318"/>
    <property type="project" value="GO_Central"/>
</dbReference>
<dbReference type="InterPro" id="IPR036322">
    <property type="entry name" value="WD40_repeat_dom_sf"/>
</dbReference>
<evidence type="ECO:0000256" key="1">
    <source>
        <dbReference type="ARBA" id="ARBA00004496"/>
    </source>
</evidence>
<dbReference type="InterPro" id="IPR015943">
    <property type="entry name" value="WD40/YVTN_repeat-like_dom_sf"/>
</dbReference>
<dbReference type="PANTHER" id="PTHR12442">
    <property type="entry name" value="DYNEIN INTERMEDIATE CHAIN"/>
    <property type="match status" value="1"/>
</dbReference>
<keyword evidence="2" id="KW-0963">Cytoplasm</keyword>
<dbReference type="KEGG" id="tva:4761121"/>
<keyword evidence="7" id="KW-1185">Reference proteome</keyword>
<dbReference type="GO" id="GO:0036159">
    <property type="term" value="P:inner dynein arm assembly"/>
    <property type="evidence" value="ECO:0000318"/>
    <property type="project" value="GO_Central"/>
</dbReference>
<dbReference type="InParanoid" id="A2EVR9"/>
<proteinExistence type="predicted"/>
<dbReference type="SMART" id="SM00320">
    <property type="entry name" value="WD40"/>
    <property type="match status" value="4"/>
</dbReference>
<dbReference type="RefSeq" id="XP_001315502.1">
    <property type="nucleotide sequence ID" value="XM_001315467.1"/>
</dbReference>
<feature type="region of interest" description="Disordered" evidence="5">
    <location>
        <begin position="612"/>
        <end position="649"/>
    </location>
</feature>
<dbReference type="PANTHER" id="PTHR12442:SF5">
    <property type="entry name" value="DYNEIN AXONEMAL INTERMEDIATE CHAIN 3"/>
    <property type="match status" value="1"/>
</dbReference>
<dbReference type="VEuPathDB" id="TrichDB:TVAGG3_0414200"/>
<dbReference type="OrthoDB" id="366230at2759"/>
<evidence type="ECO:0000313" key="6">
    <source>
        <dbReference type="EMBL" id="EAY03279.1"/>
    </source>
</evidence>
<dbReference type="Proteomes" id="UP000001542">
    <property type="component" value="Unassembled WGS sequence"/>
</dbReference>
<evidence type="ECO:0000256" key="3">
    <source>
        <dbReference type="ARBA" id="ARBA00022574"/>
    </source>
</evidence>
<dbReference type="STRING" id="5722.A2EVR9"/>
<evidence type="ECO:0000256" key="4">
    <source>
        <dbReference type="ARBA" id="ARBA00022737"/>
    </source>
</evidence>
<reference evidence="6" key="2">
    <citation type="journal article" date="2007" name="Science">
        <title>Draft genome sequence of the sexually transmitted pathogen Trichomonas vaginalis.</title>
        <authorList>
            <person name="Carlton J.M."/>
            <person name="Hirt R.P."/>
            <person name="Silva J.C."/>
            <person name="Delcher A.L."/>
            <person name="Schatz M."/>
            <person name="Zhao Q."/>
            <person name="Wortman J.R."/>
            <person name="Bidwell S.L."/>
            <person name="Alsmark U.C.M."/>
            <person name="Besteiro S."/>
            <person name="Sicheritz-Ponten T."/>
            <person name="Noel C.J."/>
            <person name="Dacks J.B."/>
            <person name="Foster P.G."/>
            <person name="Simillion C."/>
            <person name="Van de Peer Y."/>
            <person name="Miranda-Saavedra D."/>
            <person name="Barton G.J."/>
            <person name="Westrop G.D."/>
            <person name="Mueller S."/>
            <person name="Dessi D."/>
            <person name="Fiori P.L."/>
            <person name="Ren Q."/>
            <person name="Paulsen I."/>
            <person name="Zhang H."/>
            <person name="Bastida-Corcuera F.D."/>
            <person name="Simoes-Barbosa A."/>
            <person name="Brown M.T."/>
            <person name="Hayes R.D."/>
            <person name="Mukherjee M."/>
            <person name="Okumura C.Y."/>
            <person name="Schneider R."/>
            <person name="Smith A.J."/>
            <person name="Vanacova S."/>
            <person name="Villalvazo M."/>
            <person name="Haas B.J."/>
            <person name="Pertea M."/>
            <person name="Feldblyum T.V."/>
            <person name="Utterback T.R."/>
            <person name="Shu C.L."/>
            <person name="Osoegawa K."/>
            <person name="de Jong P.J."/>
            <person name="Hrdy I."/>
            <person name="Horvathova L."/>
            <person name="Zubacova Z."/>
            <person name="Dolezal P."/>
            <person name="Malik S.B."/>
            <person name="Logsdon J.M. Jr."/>
            <person name="Henze K."/>
            <person name="Gupta A."/>
            <person name="Wang C.C."/>
            <person name="Dunne R.L."/>
            <person name="Upcroft J.A."/>
            <person name="Upcroft P."/>
            <person name="White O."/>
            <person name="Salzberg S.L."/>
            <person name="Tang P."/>
            <person name="Chiu C.-H."/>
            <person name="Lee Y.-S."/>
            <person name="Embley T.M."/>
            <person name="Coombs G.H."/>
            <person name="Mottram J.C."/>
            <person name="Tachezy J."/>
            <person name="Fraser-Liggett C.M."/>
            <person name="Johnson P.J."/>
        </authorList>
    </citation>
    <scope>NUCLEOTIDE SEQUENCE [LARGE SCALE GENOMIC DNA]</scope>
    <source>
        <strain evidence="6">G3</strain>
    </source>
</reference>
<dbReference type="GO" id="GO:0060294">
    <property type="term" value="P:cilium movement involved in cell motility"/>
    <property type="evidence" value="ECO:0000318"/>
    <property type="project" value="GO_Central"/>
</dbReference>
<sequence>MTEEEAPAPPLTIEEEVKLLTVQNTRNLFQLLITRPQKELNKKRNFVDRDSHLGTEGLVEYRSFKDPNYDLVRATLDCAIQSSEQTTEVSSQTPWCRKVNSSAQTIPVTFLPELRQSIQEQEDFLQFAHKIAERVSPVLESNVSSDVFQDQLANLKACDDSLVKSFSVSQLKEFLSLKDARFSSPVTCIDVMPGSKETVGISFASSTSFDQYMKRSANAPVEHIFIWNFQAILHPQYVLESPSVVLCFKFCPHNPNIVVGGCENGQVLLWDISDEKTKISADLRTSYSTEDSFSTFYHPKYASTFFGPNLTPSKSHTQPVYDLKFLPKTQKFTRIGEVVQCENTTQFATISVDGHLIIWDIDIDESTCAPNTHALLPGASLTNEWLPTFNMNLFKSAKENIYYPGTIFGLLTDNNGAFTGDCRFVTEYGDACAFNWINGPDKTVIGRQNPYISSSQQLMYHTAVGFVENPFVHGLFVGCDRCQVVLADLTNEVTELFRSAARHHPATCVAFSPTRPSVFVVGKENGDIEVWSILDKSHECLFSQSVASSRVSSLAFGTAKTGVQLLCIGCGDGTLMIFQVPSFMSNPAPNEEEQLRTFVEQQNKFVAQTRERFNARGGGNKKTEQVKAEGQAEGEEEKAPEEEDDGEKVDVELVQFEKEYAKIIKEFEEFEKKQDDE</sequence>
<dbReference type="InterPro" id="IPR001680">
    <property type="entry name" value="WD40_rpt"/>
</dbReference>
<evidence type="ECO:0000256" key="5">
    <source>
        <dbReference type="SAM" id="MobiDB-lite"/>
    </source>
</evidence>
<dbReference type="eggNOG" id="KOG1587">
    <property type="taxonomic scope" value="Eukaryota"/>
</dbReference>
<dbReference type="EMBL" id="DS113510">
    <property type="protein sequence ID" value="EAY03279.1"/>
    <property type="molecule type" value="Genomic_DNA"/>
</dbReference>
<gene>
    <name evidence="6" type="ORF">TVAG_299420</name>
</gene>
<dbReference type="OMA" id="TNEDIWT"/>
<evidence type="ECO:0000313" key="7">
    <source>
        <dbReference type="Proteomes" id="UP000001542"/>
    </source>
</evidence>
<dbReference type="SMR" id="A2EVR9"/>
<keyword evidence="3" id="KW-0853">WD repeat</keyword>
<dbReference type="Gene3D" id="2.130.10.10">
    <property type="entry name" value="YVTN repeat-like/Quinoprotein amine dehydrogenase"/>
    <property type="match status" value="2"/>
</dbReference>
<organism evidence="6 7">
    <name type="scientific">Trichomonas vaginalis (strain ATCC PRA-98 / G3)</name>
    <dbReference type="NCBI Taxonomy" id="412133"/>
    <lineage>
        <taxon>Eukaryota</taxon>
        <taxon>Metamonada</taxon>
        <taxon>Parabasalia</taxon>
        <taxon>Trichomonadida</taxon>
        <taxon>Trichomonadidae</taxon>
        <taxon>Trichomonas</taxon>
    </lineage>
</organism>
<dbReference type="SUPFAM" id="SSF50978">
    <property type="entry name" value="WD40 repeat-like"/>
    <property type="match status" value="1"/>
</dbReference>
<protein>
    <submittedName>
        <fullName evidence="6">Uncharacterized protein</fullName>
    </submittedName>
</protein>
<accession>A2EVR9</accession>
<name>A2EVR9_TRIV3</name>
<dbReference type="AlphaFoldDB" id="A2EVR9"/>
<dbReference type="GO" id="GO:0036156">
    <property type="term" value="C:inner dynein arm"/>
    <property type="evidence" value="ECO:0000318"/>
    <property type="project" value="GO_Central"/>
</dbReference>
<comment type="subcellular location">
    <subcellularLocation>
        <location evidence="1">Cytoplasm</location>
    </subcellularLocation>
</comment>
<reference evidence="6" key="1">
    <citation type="submission" date="2006-10" db="EMBL/GenBank/DDBJ databases">
        <authorList>
            <person name="Amadeo P."/>
            <person name="Zhao Q."/>
            <person name="Wortman J."/>
            <person name="Fraser-Liggett C."/>
            <person name="Carlton J."/>
        </authorList>
    </citation>
    <scope>NUCLEOTIDE SEQUENCE</scope>
    <source>
        <strain evidence="6">G3</strain>
    </source>
</reference>
<dbReference type="VEuPathDB" id="TrichDB:TVAG_299420"/>
<dbReference type="GO" id="GO:0045503">
    <property type="term" value="F:dynein light chain binding"/>
    <property type="evidence" value="ECO:0000318"/>
    <property type="project" value="GO_Central"/>
</dbReference>
<evidence type="ECO:0000256" key="2">
    <source>
        <dbReference type="ARBA" id="ARBA00022490"/>
    </source>
</evidence>
<keyword evidence="4" id="KW-0677">Repeat</keyword>
<dbReference type="InterPro" id="IPR050687">
    <property type="entry name" value="Dynein_IC"/>
</dbReference>